<dbReference type="PANTHER" id="PTHR10877">
    <property type="entry name" value="POLYCYSTIN FAMILY MEMBER"/>
    <property type="match status" value="1"/>
</dbReference>
<evidence type="ECO:0000256" key="8">
    <source>
        <dbReference type="PROSITE-ProRule" id="PRU00152"/>
    </source>
</evidence>
<feature type="transmembrane region" description="Helical" evidence="10">
    <location>
        <begin position="435"/>
        <end position="456"/>
    </location>
</feature>
<feature type="region of interest" description="Disordered" evidence="9">
    <location>
        <begin position="155"/>
        <end position="180"/>
    </location>
</feature>
<dbReference type="InterPro" id="IPR036392">
    <property type="entry name" value="PLAT/LH2_dom_sf"/>
</dbReference>
<feature type="transmembrane region" description="Helical" evidence="10">
    <location>
        <begin position="476"/>
        <end position="497"/>
    </location>
</feature>
<dbReference type="SMART" id="SM00308">
    <property type="entry name" value="LH2"/>
    <property type="match status" value="1"/>
</dbReference>
<evidence type="ECO:0000313" key="13">
    <source>
        <dbReference type="RefSeq" id="XP_006814425.1"/>
    </source>
</evidence>
<dbReference type="InterPro" id="IPR000434">
    <property type="entry name" value="PC1"/>
</dbReference>
<proteinExistence type="inferred from homology"/>
<feature type="transmembrane region" description="Helical" evidence="10">
    <location>
        <begin position="1318"/>
        <end position="1341"/>
    </location>
</feature>
<feature type="transmembrane region" description="Helical" evidence="10">
    <location>
        <begin position="228"/>
        <end position="247"/>
    </location>
</feature>
<gene>
    <name evidence="13" type="primary">LOC100368874</name>
</gene>
<dbReference type="InterPro" id="IPR042060">
    <property type="entry name" value="PLAT_polycystin1"/>
</dbReference>
<feature type="compositionally biased region" description="Polar residues" evidence="9">
    <location>
        <begin position="155"/>
        <end position="167"/>
    </location>
</feature>
<evidence type="ECO:0000256" key="1">
    <source>
        <dbReference type="ARBA" id="ARBA00004141"/>
    </source>
</evidence>
<comment type="caution">
    <text evidence="8">Lacks conserved residue(s) required for the propagation of feature annotation.</text>
</comment>
<comment type="similarity">
    <text evidence="2">Belongs to the polycystin family.</text>
</comment>
<evidence type="ECO:0000256" key="7">
    <source>
        <dbReference type="ARBA" id="ARBA00023172"/>
    </source>
</evidence>
<dbReference type="PRINTS" id="PR00500">
    <property type="entry name" value="POLYCYSTIN1"/>
</dbReference>
<dbReference type="PROSITE" id="PS50095">
    <property type="entry name" value="PLAT"/>
    <property type="match status" value="1"/>
</dbReference>
<dbReference type="SUPFAM" id="SSF56349">
    <property type="entry name" value="DNA breaking-rejoining enzymes"/>
    <property type="match status" value="1"/>
</dbReference>
<feature type="compositionally biased region" description="Polar residues" evidence="9">
    <location>
        <begin position="75"/>
        <end position="87"/>
    </location>
</feature>
<dbReference type="InterPro" id="IPR051223">
    <property type="entry name" value="Polycystin"/>
</dbReference>
<dbReference type="InterPro" id="IPR001024">
    <property type="entry name" value="PLAT/LH2_dom"/>
</dbReference>
<keyword evidence="6 10" id="KW-0472">Membrane</keyword>
<evidence type="ECO:0000256" key="9">
    <source>
        <dbReference type="SAM" id="MobiDB-lite"/>
    </source>
</evidence>
<feature type="transmembrane region" description="Helical" evidence="10">
    <location>
        <begin position="839"/>
        <end position="859"/>
    </location>
</feature>
<protein>
    <submittedName>
        <fullName evidence="13">Polycystic kidney disease protein 1-like 2-like</fullName>
    </submittedName>
</protein>
<feature type="transmembrane region" description="Helical" evidence="10">
    <location>
        <begin position="741"/>
        <end position="768"/>
    </location>
</feature>
<evidence type="ECO:0000256" key="3">
    <source>
        <dbReference type="ARBA" id="ARBA00022692"/>
    </source>
</evidence>
<feature type="transmembrane region" description="Helical" evidence="10">
    <location>
        <begin position="1465"/>
        <end position="1491"/>
    </location>
</feature>
<dbReference type="Pfam" id="PF01477">
    <property type="entry name" value="PLAT"/>
    <property type="match status" value="1"/>
</dbReference>
<dbReference type="InterPro" id="IPR013762">
    <property type="entry name" value="Integrase-like_cat_sf"/>
</dbReference>
<feature type="compositionally biased region" description="Basic and acidic residues" evidence="9">
    <location>
        <begin position="17"/>
        <end position="27"/>
    </location>
</feature>
<comment type="subcellular location">
    <subcellularLocation>
        <location evidence="1">Membrane</location>
        <topology evidence="1">Multi-pass membrane protein</topology>
    </subcellularLocation>
</comment>
<organism evidence="12 13">
    <name type="scientific">Saccoglossus kowalevskii</name>
    <name type="common">Acorn worm</name>
    <dbReference type="NCBI Taxonomy" id="10224"/>
    <lineage>
        <taxon>Eukaryota</taxon>
        <taxon>Metazoa</taxon>
        <taxon>Hemichordata</taxon>
        <taxon>Enteropneusta</taxon>
        <taxon>Harrimaniidae</taxon>
        <taxon>Saccoglossus</taxon>
    </lineage>
</organism>
<feature type="transmembrane region" description="Helical" evidence="10">
    <location>
        <begin position="1353"/>
        <end position="1374"/>
    </location>
</feature>
<feature type="compositionally biased region" description="Polar residues" evidence="9">
    <location>
        <begin position="115"/>
        <end position="127"/>
    </location>
</feature>
<sequence length="1533" mass="172188">GGVTAQERSRRQPLLRRLADKKSKSEPDLSINRADCQSTAKARFSDKYGKIRINTDAENSLSGHGTGCGERHDPTSPTQNRQCTKNDTIISKTKTSHTTPGNATSGDVNFDEGLSTESGTTVQTDPTPSVRRTVKNATIKGRDKIRKTGTVHTGLSGITSVVGQPQESHGGDSHGQAKPTVSSSSTIVDLHCECNHLSFFAGRVIVAPYIIDVTEDIMLFATFIDNPIMVSTVAAIFVVYLLCAIWARRRDGRDILKTEVIPLDDNDPLAEYSYRVTVFTGVRQGAGSSAIVTLTLNGSWQSSQPHVLNPNTSKRQLLQRAGTDIFLLTTQEYLGDLKSVRLWHNNSGKSPSWYVSRVLVHDLQTGDDWYFLCNSWLSVESGLIDKTFTLASQKDLSQFQHKFITKTVKDLSDGHLWLSIISRPPHSNFTRLQRISCCLSLLLCTMLTGLMFYGIPKDPAEQSMDFGHFTMTMTELMIGIESGLVVFPINLIIVQIFRNVKSRKVIYENKSKLKTKDSPSLKTPSASNNSSEFIDHSNDLNKIVVEVNNSSAVSMIRNSLLDIRDDLEKISSGAGTPTSSGVSLMSSDCALDENKSDDENEHSTKTSLETNKSTSSASATKGDEELTLKASTYVQHIIEDAMNELLEMPHDIFENETDFEKTKKRFQMMYSLQEIYIQSPDVFYEEIRTLMQQHIKENEQGYLPWWFVYIGWLTVISTSLVSAFFVMLYGLKYGRQRSIEWLISMAVSLCQSIFLIQPFKVVFLAMFFSLFRVTPESDDVGNDKAYVLRFESSDQSKHDLDSWMETVRRLRRASHYQPPSKKRLLAAQKKKEMQHKVSVMIKELITYGLFLWLILTIAFSHRDKRSIYLNGILEETFSDGFDEITSFNDIHDWMNEVLLDALYGEDDGYIGSDCNCIKLLGSARLRQVRVKPGIKRHHGVPNRVKLPITIALMRILKDTVANHPTICNHDKAMLWSAFTLAFFGFLRVSKLFAPASTTFDPQCTLLAANITCNTDLVIALKASETDPFRRGCNIIIAPSQSSVCAVQAYQAYKALHSSVAHLPAFQFANSTFLTWQAVSNHIQDLLTRASVPDVNCYTTHSFRSGAAMTAADANLPDWLIKALDQCHVSEMMSAVVTSCQVKYMYSTEDTNSYAARWHNVTDVPTKLKSMWNYQPASIAQGSLFWGSNAAYNSGGYIADLGTSSVEAAFVVDEIFESEWLDTKTRALFIEFTVYSPSTNIISAAVFLLEVSPIGSITTSFELLTSPYYKYTIGIHLFIIVCEIGYVFILIHMIYIEIVELKQQGVQYFRSFWSIFDTVVIFFSLVTMGVFISRVVVSYIAVEKYQSDITAFTSFFPAAFLDQVFGYFMCCLVMLSMLRMLKIMRSNSSIYLIQRTFSNAAAEIISFTVILFILLAAYGQFCSIAFSRTVADLNGLGNIAGSLLSLILGEYDLEQLFTENRFLGRVFYLVFICNVPLTLMSVYTTMMIRTFLYASHHRKHSEDSDVFLLLMFQITCGKLFKPEISYGDEDSDNE</sequence>
<dbReference type="RefSeq" id="XP_006814425.1">
    <property type="nucleotide sequence ID" value="XM_006814362.1"/>
</dbReference>
<dbReference type="CDD" id="cd01752">
    <property type="entry name" value="PLAT_polycystin"/>
    <property type="match status" value="1"/>
</dbReference>
<evidence type="ECO:0000313" key="12">
    <source>
        <dbReference type="Proteomes" id="UP000694865"/>
    </source>
</evidence>
<evidence type="ECO:0000259" key="11">
    <source>
        <dbReference type="PROSITE" id="PS50095"/>
    </source>
</evidence>
<dbReference type="Gene3D" id="2.60.60.20">
    <property type="entry name" value="PLAT/LH2 domain"/>
    <property type="match status" value="1"/>
</dbReference>
<feature type="domain" description="PLAT" evidence="11">
    <location>
        <begin position="272"/>
        <end position="391"/>
    </location>
</feature>
<dbReference type="SUPFAM" id="SSF49723">
    <property type="entry name" value="Lipase/lipooxygenase domain (PLAT/LH2 domain)"/>
    <property type="match status" value="1"/>
</dbReference>
<name>A0ABM0M334_SACKO</name>
<dbReference type="Proteomes" id="UP000694865">
    <property type="component" value="Unplaced"/>
</dbReference>
<keyword evidence="4" id="KW-0732">Signal</keyword>
<feature type="region of interest" description="Disordered" evidence="9">
    <location>
        <begin position="591"/>
        <end position="622"/>
    </location>
</feature>
<evidence type="ECO:0000256" key="5">
    <source>
        <dbReference type="ARBA" id="ARBA00022989"/>
    </source>
</evidence>
<dbReference type="InterPro" id="IPR013122">
    <property type="entry name" value="PKD1_2_channel"/>
</dbReference>
<feature type="non-terminal residue" evidence="13">
    <location>
        <position position="1"/>
    </location>
</feature>
<evidence type="ECO:0000256" key="10">
    <source>
        <dbReference type="SAM" id="Phobius"/>
    </source>
</evidence>
<keyword evidence="7" id="KW-0233">DNA recombination</keyword>
<feature type="transmembrane region" description="Helical" evidence="10">
    <location>
        <begin position="1395"/>
        <end position="1417"/>
    </location>
</feature>
<keyword evidence="5 10" id="KW-1133">Transmembrane helix</keyword>
<feature type="region of interest" description="Disordered" evidence="9">
    <location>
        <begin position="1"/>
        <end position="34"/>
    </location>
</feature>
<accession>A0ABM0M334</accession>
<dbReference type="Gene3D" id="1.10.443.10">
    <property type="entry name" value="Intergrase catalytic core"/>
    <property type="match status" value="1"/>
</dbReference>
<reference evidence="13" key="1">
    <citation type="submission" date="2025-08" db="UniProtKB">
        <authorList>
            <consortium name="RefSeq"/>
        </authorList>
    </citation>
    <scope>IDENTIFICATION</scope>
    <source>
        <tissue evidence="13">Testes</tissue>
    </source>
</reference>
<feature type="transmembrane region" description="Helical" evidence="10">
    <location>
        <begin position="706"/>
        <end position="729"/>
    </location>
</feature>
<evidence type="ECO:0000256" key="6">
    <source>
        <dbReference type="ARBA" id="ARBA00023136"/>
    </source>
</evidence>
<feature type="region of interest" description="Disordered" evidence="9">
    <location>
        <begin position="57"/>
        <end position="143"/>
    </location>
</feature>
<dbReference type="Pfam" id="PF20519">
    <property type="entry name" value="Polycystin_dom"/>
    <property type="match status" value="2"/>
</dbReference>
<feature type="compositionally biased region" description="Low complexity" evidence="9">
    <location>
        <begin position="88"/>
        <end position="99"/>
    </location>
</feature>
<dbReference type="GeneID" id="100368874"/>
<dbReference type="InterPro" id="IPR046791">
    <property type="entry name" value="Polycystin_dom"/>
</dbReference>
<keyword evidence="3 10" id="KW-0812">Transmembrane</keyword>
<keyword evidence="12" id="KW-1185">Reference proteome</keyword>
<evidence type="ECO:0000256" key="4">
    <source>
        <dbReference type="ARBA" id="ARBA00022729"/>
    </source>
</evidence>
<evidence type="ECO:0000256" key="2">
    <source>
        <dbReference type="ARBA" id="ARBA00007200"/>
    </source>
</evidence>
<dbReference type="Pfam" id="PF08016">
    <property type="entry name" value="PKD_channel"/>
    <property type="match status" value="1"/>
</dbReference>
<dbReference type="PANTHER" id="PTHR10877:SF194">
    <property type="entry name" value="LOCATION OF VULVA DEFECTIVE 1"/>
    <property type="match status" value="1"/>
</dbReference>
<dbReference type="InterPro" id="IPR011010">
    <property type="entry name" value="DNA_brk_join_enz"/>
</dbReference>
<feature type="transmembrane region" description="Helical" evidence="10">
    <location>
        <begin position="1272"/>
        <end position="1297"/>
    </location>
</feature>